<dbReference type="InterPro" id="IPR050437">
    <property type="entry name" value="Ribos_protein_bS1-like"/>
</dbReference>
<keyword evidence="5" id="KW-0934">Plastid</keyword>
<dbReference type="InterPro" id="IPR003029">
    <property type="entry name" value="S1_domain"/>
</dbReference>
<feature type="domain" description="S1 motif" evidence="4">
    <location>
        <begin position="113"/>
        <end position="175"/>
    </location>
</feature>
<reference evidence="5" key="1">
    <citation type="journal article" date="2019" name="Mol. Phylogenet. Evol.">
        <title>Morphological evolution and classification of the red algal order Ceramiales inferred using plastid phylogenomics.</title>
        <authorList>
            <person name="Diaz-Tapia P."/>
            <person name="Pasella M.M."/>
            <person name="Verbruggen H."/>
            <person name="Maggs C.A."/>
        </authorList>
    </citation>
    <scope>NUCLEOTIDE SEQUENCE</scope>
    <source>
        <strain evidence="5">PD2206</strain>
    </source>
</reference>
<dbReference type="GO" id="GO:0003729">
    <property type="term" value="F:mRNA binding"/>
    <property type="evidence" value="ECO:0007669"/>
    <property type="project" value="TreeGrafter"/>
</dbReference>
<proteinExistence type="inferred from homology"/>
<keyword evidence="3" id="KW-0687">Ribonucleoprotein</keyword>
<evidence type="ECO:0000259" key="4">
    <source>
        <dbReference type="PROSITE" id="PS50126"/>
    </source>
</evidence>
<dbReference type="GO" id="GO:1990904">
    <property type="term" value="C:ribonucleoprotein complex"/>
    <property type="evidence" value="ECO:0007669"/>
    <property type="project" value="UniProtKB-KW"/>
</dbReference>
<name>A0A4D6WMF8_9FLOR</name>
<dbReference type="Gene3D" id="2.40.50.140">
    <property type="entry name" value="Nucleic acid-binding proteins"/>
    <property type="match status" value="3"/>
</dbReference>
<dbReference type="GO" id="GO:0003735">
    <property type="term" value="F:structural constituent of ribosome"/>
    <property type="evidence" value="ECO:0007669"/>
    <property type="project" value="TreeGrafter"/>
</dbReference>
<comment type="similarity">
    <text evidence="1">Belongs to the bacterial ribosomal protein bS1 family.</text>
</comment>
<dbReference type="SUPFAM" id="SSF50249">
    <property type="entry name" value="Nucleic acid-binding proteins"/>
    <property type="match status" value="3"/>
</dbReference>
<evidence type="ECO:0000256" key="2">
    <source>
        <dbReference type="ARBA" id="ARBA00022980"/>
    </source>
</evidence>
<dbReference type="GO" id="GO:0005840">
    <property type="term" value="C:ribosome"/>
    <property type="evidence" value="ECO:0007669"/>
    <property type="project" value="UniProtKB-KW"/>
</dbReference>
<evidence type="ECO:0000313" key="5">
    <source>
        <dbReference type="EMBL" id="QCI04402.1"/>
    </source>
</evidence>
<evidence type="ECO:0000256" key="3">
    <source>
        <dbReference type="ARBA" id="ARBA00023274"/>
    </source>
</evidence>
<dbReference type="AlphaFoldDB" id="A0A4D6WMF8"/>
<feature type="domain" description="S1 motif" evidence="4">
    <location>
        <begin position="189"/>
        <end position="257"/>
    </location>
</feature>
<dbReference type="PANTHER" id="PTHR10724:SF7">
    <property type="entry name" value="SMALL RIBOSOMAL SUBUNIT PROTEIN BS1C"/>
    <property type="match status" value="1"/>
</dbReference>
<feature type="domain" description="S1 motif" evidence="4">
    <location>
        <begin position="26"/>
        <end position="95"/>
    </location>
</feature>
<dbReference type="EMBL" id="MK814610">
    <property type="protein sequence ID" value="QCI04402.1"/>
    <property type="molecule type" value="Genomic_DNA"/>
</dbReference>
<geneLocation type="plastid" evidence="5"/>
<protein>
    <submittedName>
        <fullName evidence="5">Ribosomal protein S1</fullName>
    </submittedName>
</protein>
<evidence type="ECO:0000256" key="1">
    <source>
        <dbReference type="ARBA" id="ARBA00006767"/>
    </source>
</evidence>
<dbReference type="Pfam" id="PF00575">
    <property type="entry name" value="S1"/>
    <property type="match status" value="2"/>
</dbReference>
<gene>
    <name evidence="5" type="primary">rps1</name>
</gene>
<accession>A0A4D6WMF8</accession>
<dbReference type="GO" id="GO:0006412">
    <property type="term" value="P:translation"/>
    <property type="evidence" value="ECO:0007669"/>
    <property type="project" value="TreeGrafter"/>
</dbReference>
<dbReference type="PANTHER" id="PTHR10724">
    <property type="entry name" value="30S RIBOSOMAL PROTEIN S1"/>
    <property type="match status" value="1"/>
</dbReference>
<sequence>MLNKNYFTNKNFSCMLKKYNYNLHPGDIVAGTIFHQEKKGFLVNIGDNTAGYLPIEEINLSFDDKNNTKFLVKTTREFFIVAYNVKIKQLILSIKRLDYIRAWKRIKQIYKENIIFTLNIENINKGGIVTYIEGLQGFIPNSHIIQENNKFNNKYIQCKFLITDEKKNQIILSNKSASLYLSSHKFRIAEIMYGKIIEIKQYGIFINVNNILALLHISEIGSKYIENLTKTFSRGEIIKIKIIHIDFKQGRISLSKKKIY</sequence>
<keyword evidence="2 5" id="KW-0689">Ribosomal protein</keyword>
<reference evidence="5" key="2">
    <citation type="submission" date="2019-04" db="EMBL/GenBank/DDBJ databases">
        <authorList>
            <person name="Pasella M."/>
        </authorList>
    </citation>
    <scope>NUCLEOTIDE SEQUENCE</scope>
    <source>
        <strain evidence="5">PD2206</strain>
    </source>
</reference>
<dbReference type="PROSITE" id="PS50126">
    <property type="entry name" value="S1"/>
    <property type="match status" value="3"/>
</dbReference>
<dbReference type="SMART" id="SM00316">
    <property type="entry name" value="S1"/>
    <property type="match status" value="3"/>
</dbReference>
<dbReference type="InterPro" id="IPR012340">
    <property type="entry name" value="NA-bd_OB-fold"/>
</dbReference>
<organism evidence="5">
    <name type="scientific">Antithamnion hubbsii</name>
    <dbReference type="NCBI Taxonomy" id="1005974"/>
    <lineage>
        <taxon>Eukaryota</taxon>
        <taxon>Rhodophyta</taxon>
        <taxon>Florideophyceae</taxon>
        <taxon>Rhodymeniophycidae</taxon>
        <taxon>Ceramiales</taxon>
        <taxon>Ceramiaceae</taxon>
        <taxon>Antithamnion</taxon>
    </lineage>
</organism>